<organism evidence="1 2">
    <name type="scientific">Stentor coeruleus</name>
    <dbReference type="NCBI Taxonomy" id="5963"/>
    <lineage>
        <taxon>Eukaryota</taxon>
        <taxon>Sar</taxon>
        <taxon>Alveolata</taxon>
        <taxon>Ciliophora</taxon>
        <taxon>Postciliodesmatophora</taxon>
        <taxon>Heterotrichea</taxon>
        <taxon>Heterotrichida</taxon>
        <taxon>Stentoridae</taxon>
        <taxon>Stentor</taxon>
    </lineage>
</organism>
<reference evidence="1 2" key="1">
    <citation type="submission" date="2016-11" db="EMBL/GenBank/DDBJ databases">
        <title>The macronuclear genome of Stentor coeruleus: a giant cell with tiny introns.</title>
        <authorList>
            <person name="Slabodnick M."/>
            <person name="Ruby J.G."/>
            <person name="Reiff S.B."/>
            <person name="Swart E.C."/>
            <person name="Gosai S."/>
            <person name="Prabakaran S."/>
            <person name="Witkowska E."/>
            <person name="Larue G.E."/>
            <person name="Fisher S."/>
            <person name="Freeman R.M."/>
            <person name="Gunawardena J."/>
            <person name="Chu W."/>
            <person name="Stover N.A."/>
            <person name="Gregory B.D."/>
            <person name="Nowacki M."/>
            <person name="Derisi J."/>
            <person name="Roy S.W."/>
            <person name="Marshall W.F."/>
            <person name="Sood P."/>
        </authorList>
    </citation>
    <scope>NUCLEOTIDE SEQUENCE [LARGE SCALE GENOMIC DNA]</scope>
    <source>
        <strain evidence="1">WM001</strain>
    </source>
</reference>
<evidence type="ECO:0000313" key="1">
    <source>
        <dbReference type="EMBL" id="OMJ74191.1"/>
    </source>
</evidence>
<protein>
    <submittedName>
        <fullName evidence="1">Uncharacterized protein</fullName>
    </submittedName>
</protein>
<keyword evidence="2" id="KW-1185">Reference proteome</keyword>
<comment type="caution">
    <text evidence="1">The sequence shown here is derived from an EMBL/GenBank/DDBJ whole genome shotgun (WGS) entry which is preliminary data.</text>
</comment>
<proteinExistence type="predicted"/>
<dbReference type="EMBL" id="MPUH01000768">
    <property type="protein sequence ID" value="OMJ74191.1"/>
    <property type="molecule type" value="Genomic_DNA"/>
</dbReference>
<accession>A0A1R2BBM1</accession>
<gene>
    <name evidence="1" type="ORF">SteCoe_26946</name>
</gene>
<sequence length="1494" mass="172887">MLIIFILLAAQGYYIDFKELNELENSLYGNVCIYSYDDTLLESPARLFIYLDPPSPLIKSSIYDEIVSGCVSIKIFVPCAGSYLVYFVSDNEYISGDPYYFFVLENKNCSGILATTNTNTVNINDMIYIDVATDQMDFGGLLKFTELSVSDIKNQSPNYSISGSIDDGNLEIHLTYDSLGFKTVIISVLYTDDVNDYQGYLQMLFIFNISEPLLYLQAIPDQTEINFGSDILVNVTAHEKSAFKEVYTEASSGLSLNIIDLNDETNLYPPKTEMFTSGIAIFYSVKFGSIGNFYVIITCDGFHKAKLYITVYGYLKVTFPYTYVNYMQPNDYSEEFEVLVQIFSDKSLTKKTSTNNILIMLRTNPKTELLGNDIRKSFNGEALFTNMIIYREGYYCMLAISSASKMGSSSTFNISDTHSVYSIKLETEKLIVETEKEFTIKVSLFTMSGMYFPYLAAVWLESSGLFFEGEYIKSIENGQGFFTIKLINTGPTEIRAISSKDNIEVKIQTLKLVSRDVYCGDIRRQLCDECTDNAFSKNEICKCLPLGIFDPEQNACYCTKNSIMNDAKTACLCQEIDGEPSSNSFSKEDVSAYFCKDFRCIIIKFSTDVIEAFTRNCLDIISFSDADSKKIDSCYWSRNDTIIVKSISTFNHKSIEISIEGGLITPKVSQCRKQSNIKITVSYIYTPIIPIVRVEHPDIASLYCSTGNLFLQAKPYSDDYTYTWDVPELFSKMLSYNTEDADFNIKYSSLNPGVLQVGVNVKDDFFDTSNNDIVNITIVNETALNVELSVSPYFTIKRNEDLVIKTYLAGACSLQGTFEFNWFQLDGPYLYFNELLDKRPRDDVLYFPSFTFQAGHQYKFQSLIRHKYTNAYGTKDFIIDVQTSEPIINFDSWNETIGAYYDIKIMPDAYDPDDYDAYAKYIWICLNDQKECKDTENNKLIDDPYSKELIISGDRLIKNRVYTFVCIAEINEKMIMGFIEKKIRSSYRSLLKPEPLYGIQSNQHQINSYPKIIYDYSSAQYNQTYDYYSSAQYNWTLEPSLSSSECKTYFKNLVLNIPKDCLSHGTSYKLSLEVLIDGEISEISTMIYRTHLPFCESFDIRNLDDGKWIFTVSECFSEVGILFYQYGIENAENKIQWISTKIYSDHYVTLPFVNSINGVVKICNNFECSIKKKEIDLRLRRRLQDDEYYENNISEEFVSIFLYNIDNIKLSNNSLVFEELLYQAKDFFESEEINDCVYDLYLTFIEAFLSFENHFDEYIICNSALLTANVIDRKNTILEKEEFEYLINLFEPYFYMFDYDTIFFFTTALFTKWSKYSIVESNNYYKTSSNKTELFFQHNLPDHDSYHHIELEMLTVDYVENFYFLEDNYTYTYFYFILSEQIFGIFLSETTQIVSKDCYVPKNNASVYDDSHAYINILIHKNAFNSRIYKCFNMYDYDYYYENSCEVLSNNDQLNISLSGLGFYRLNLTEKNKDDVSCAYQMLINTVIISFWIL</sequence>
<name>A0A1R2BBM1_9CILI</name>
<dbReference type="Proteomes" id="UP000187209">
    <property type="component" value="Unassembled WGS sequence"/>
</dbReference>
<evidence type="ECO:0000313" key="2">
    <source>
        <dbReference type="Proteomes" id="UP000187209"/>
    </source>
</evidence>